<dbReference type="Gene3D" id="3.30.70.2970">
    <property type="entry name" value="Protein of unknown function (DUF541), domain 2"/>
    <property type="match status" value="1"/>
</dbReference>
<gene>
    <name evidence="1" type="ORF">E2F46_08430</name>
</gene>
<name>A0A4R5TQ34_9GAMM</name>
<dbReference type="PANTHER" id="PTHR34387">
    <property type="entry name" value="SLR1258 PROTEIN"/>
    <property type="match status" value="1"/>
</dbReference>
<dbReference type="GO" id="GO:0006974">
    <property type="term" value="P:DNA damage response"/>
    <property type="evidence" value="ECO:0007669"/>
    <property type="project" value="TreeGrafter"/>
</dbReference>
<organism evidence="1 2">
    <name type="scientific">Luteimonas aestuarii</name>
    <dbReference type="NCBI Taxonomy" id="453837"/>
    <lineage>
        <taxon>Bacteria</taxon>
        <taxon>Pseudomonadati</taxon>
        <taxon>Pseudomonadota</taxon>
        <taxon>Gammaproteobacteria</taxon>
        <taxon>Lysobacterales</taxon>
        <taxon>Lysobacteraceae</taxon>
        <taxon>Luteimonas</taxon>
    </lineage>
</organism>
<dbReference type="Gene3D" id="3.30.110.170">
    <property type="entry name" value="Protein of unknown function (DUF541), domain 1"/>
    <property type="match status" value="1"/>
</dbReference>
<dbReference type="InterPro" id="IPR052022">
    <property type="entry name" value="26kDa_periplasmic_antigen"/>
</dbReference>
<evidence type="ECO:0000313" key="2">
    <source>
        <dbReference type="Proteomes" id="UP000294796"/>
    </source>
</evidence>
<accession>A0A4R5TQ34</accession>
<dbReference type="OrthoDB" id="5985609at2"/>
<dbReference type="Proteomes" id="UP000294796">
    <property type="component" value="Unassembled WGS sequence"/>
</dbReference>
<protein>
    <submittedName>
        <fullName evidence="1">DUF541 domain-containing protein</fullName>
    </submittedName>
</protein>
<reference evidence="1 2" key="1">
    <citation type="submission" date="2019-03" db="EMBL/GenBank/DDBJ databases">
        <title>Luteimonas zhaokaii sp.nov., isolated from the rectal contents of Plateau pika in Yushu, Qinghai Province, China.</title>
        <authorList>
            <person name="Zhang G."/>
        </authorList>
    </citation>
    <scope>NUCLEOTIDE SEQUENCE [LARGE SCALE GENOMIC DNA]</scope>
    <source>
        <strain evidence="1 2">B9</strain>
    </source>
</reference>
<comment type="caution">
    <text evidence="1">The sequence shown here is derived from an EMBL/GenBank/DDBJ whole genome shotgun (WGS) entry which is preliminary data.</text>
</comment>
<keyword evidence="2" id="KW-1185">Reference proteome</keyword>
<dbReference type="PANTHER" id="PTHR34387:SF2">
    <property type="entry name" value="SLR1258 PROTEIN"/>
    <property type="match status" value="1"/>
</dbReference>
<sequence length="240" mass="26466">MKSIIAVVVLSLVALGAQDQSIGGAPFIAVQGKAKAEVAPDIFPLDITLSETSKDAARTQALIEGLAREVVDLAQAMGMADRDVTVSNLDVSPEYRYNERNDTEVFLGNTYQREIKFRFRSLADLQKMISSLPQTSQVRLNTRRFETSQAEELRRQLLMQAVEDARRTADIMASAVGKRIGTVHNISNQGFNMRYAAGDDYSQLDRVTVTGARAAPPPAVLREGSIQLDQNVYIIYTLID</sequence>
<dbReference type="AlphaFoldDB" id="A0A4R5TQ34"/>
<dbReference type="InterPro" id="IPR007497">
    <property type="entry name" value="SIMPL/DUF541"/>
</dbReference>
<dbReference type="EMBL" id="SMTF01000005">
    <property type="protein sequence ID" value="TDK24309.1"/>
    <property type="molecule type" value="Genomic_DNA"/>
</dbReference>
<evidence type="ECO:0000313" key="1">
    <source>
        <dbReference type="EMBL" id="TDK24309.1"/>
    </source>
</evidence>
<dbReference type="RefSeq" id="WP_133321642.1">
    <property type="nucleotide sequence ID" value="NZ_SMTF01000005.1"/>
</dbReference>
<dbReference type="Pfam" id="PF04402">
    <property type="entry name" value="SIMPL"/>
    <property type="match status" value="1"/>
</dbReference>
<proteinExistence type="predicted"/>